<feature type="compositionally biased region" description="Basic residues" evidence="1">
    <location>
        <begin position="31"/>
        <end position="59"/>
    </location>
</feature>
<comment type="caution">
    <text evidence="3">The sequence shown here is derived from an EMBL/GenBank/DDBJ whole genome shotgun (WGS) entry which is preliminary data.</text>
</comment>
<dbReference type="InterPro" id="IPR000798">
    <property type="entry name" value="Ez/rad/moesin-like"/>
</dbReference>
<gene>
    <name evidence="3" type="ORF">GSTENG00022268001</name>
</gene>
<evidence type="ECO:0000256" key="1">
    <source>
        <dbReference type="SAM" id="MobiDB-lite"/>
    </source>
</evidence>
<dbReference type="SUPFAM" id="SSF48678">
    <property type="entry name" value="Moesin tail domain"/>
    <property type="match status" value="1"/>
</dbReference>
<dbReference type="Gene3D" id="6.10.360.10">
    <property type="match status" value="1"/>
</dbReference>
<dbReference type="InterPro" id="IPR011259">
    <property type="entry name" value="ERM_C_dom"/>
</dbReference>
<name>Q4S8N0_TETNG</name>
<dbReference type="KEGG" id="tng:GSTEN00022268G001"/>
<feature type="compositionally biased region" description="Basic and acidic residues" evidence="1">
    <location>
        <begin position="60"/>
        <end position="71"/>
    </location>
</feature>
<dbReference type="OrthoDB" id="6018897at2759"/>
<sequence>HHDAGGPGEDQRGAEKQSHGRSHSGAPQRRERARRKRREQRRGQRRVRRRRHLQRPQRRGAHDRGGEERAPAEAPTRKSWGTPRSRPQLWLRANAAPVFQVLSSELANARDESKKTANDILHAENVRAGRDKYKTLRQIRSGNTKQRIDEFECM</sequence>
<dbReference type="Pfam" id="PF00769">
    <property type="entry name" value="ERM_C"/>
    <property type="match status" value="1"/>
</dbReference>
<feature type="domain" description="Ezrin/radixin/moesin C-terminal" evidence="2">
    <location>
        <begin position="100"/>
        <end position="154"/>
    </location>
</feature>
<evidence type="ECO:0000259" key="2">
    <source>
        <dbReference type="Pfam" id="PF00769"/>
    </source>
</evidence>
<evidence type="ECO:0000313" key="3">
    <source>
        <dbReference type="EMBL" id="CAG03002.1"/>
    </source>
</evidence>
<reference evidence="3" key="1">
    <citation type="journal article" date="2004" name="Nature">
        <title>Genome duplication in the teleost fish Tetraodon nigroviridis reveals the early vertebrate proto-karyotype.</title>
        <authorList>
            <person name="Jaillon O."/>
            <person name="Aury J.-M."/>
            <person name="Brunet F."/>
            <person name="Petit J.-L."/>
            <person name="Stange-Thomann N."/>
            <person name="Mauceli E."/>
            <person name="Bouneau L."/>
            <person name="Fischer C."/>
            <person name="Ozouf-Costaz C."/>
            <person name="Bernot A."/>
            <person name="Nicaud S."/>
            <person name="Jaffe D."/>
            <person name="Fisher S."/>
            <person name="Lutfalla G."/>
            <person name="Dossat C."/>
            <person name="Segurens B."/>
            <person name="Dasilva C."/>
            <person name="Salanoubat M."/>
            <person name="Levy M."/>
            <person name="Boudet N."/>
            <person name="Castellano S."/>
            <person name="Anthouard V."/>
            <person name="Jubin C."/>
            <person name="Castelli V."/>
            <person name="Katinka M."/>
            <person name="Vacherie B."/>
            <person name="Biemont C."/>
            <person name="Skalli Z."/>
            <person name="Cattolico L."/>
            <person name="Poulain J."/>
            <person name="De Berardinis V."/>
            <person name="Cruaud C."/>
            <person name="Duprat S."/>
            <person name="Brottier P."/>
            <person name="Coutanceau J.-P."/>
            <person name="Gouzy J."/>
            <person name="Parra G."/>
            <person name="Lardier G."/>
            <person name="Chapple C."/>
            <person name="McKernan K.J."/>
            <person name="McEwan P."/>
            <person name="Bosak S."/>
            <person name="Kellis M."/>
            <person name="Volff J.-N."/>
            <person name="Guigo R."/>
            <person name="Zody M.C."/>
            <person name="Mesirov J."/>
            <person name="Lindblad-Toh K."/>
            <person name="Birren B."/>
            <person name="Nusbaum C."/>
            <person name="Kahn D."/>
            <person name="Robinson-Rechavi M."/>
            <person name="Laudet V."/>
            <person name="Schachter V."/>
            <person name="Quetier F."/>
            <person name="Saurin W."/>
            <person name="Scarpelli C."/>
            <person name="Wincker P."/>
            <person name="Lander E.S."/>
            <person name="Weissenbach J."/>
            <person name="Roest Crollius H."/>
        </authorList>
    </citation>
    <scope>NUCLEOTIDE SEQUENCE [LARGE SCALE GENOMIC DNA]</scope>
</reference>
<feature type="compositionally biased region" description="Basic and acidic residues" evidence="1">
    <location>
        <begin position="1"/>
        <end position="18"/>
    </location>
</feature>
<proteinExistence type="predicted"/>
<protein>
    <submittedName>
        <fullName evidence="3">(spotted green pufferfish) hypothetical protein</fullName>
    </submittedName>
</protein>
<accession>Q4S8N0</accession>
<feature type="region of interest" description="Disordered" evidence="1">
    <location>
        <begin position="1"/>
        <end position="88"/>
    </location>
</feature>
<dbReference type="EMBL" id="CAAE01014704">
    <property type="protein sequence ID" value="CAG03002.1"/>
    <property type="molecule type" value="Genomic_DNA"/>
</dbReference>
<organism evidence="3">
    <name type="scientific">Tetraodon nigroviridis</name>
    <name type="common">Spotted green pufferfish</name>
    <name type="synonym">Chelonodon nigroviridis</name>
    <dbReference type="NCBI Taxonomy" id="99883"/>
    <lineage>
        <taxon>Eukaryota</taxon>
        <taxon>Metazoa</taxon>
        <taxon>Chordata</taxon>
        <taxon>Craniata</taxon>
        <taxon>Vertebrata</taxon>
        <taxon>Euteleostomi</taxon>
        <taxon>Actinopterygii</taxon>
        <taxon>Neopterygii</taxon>
        <taxon>Teleostei</taxon>
        <taxon>Neoteleostei</taxon>
        <taxon>Acanthomorphata</taxon>
        <taxon>Eupercaria</taxon>
        <taxon>Tetraodontiformes</taxon>
        <taxon>Tetradontoidea</taxon>
        <taxon>Tetraodontidae</taxon>
        <taxon>Tetraodon</taxon>
    </lineage>
</organism>
<feature type="non-terminal residue" evidence="3">
    <location>
        <position position="154"/>
    </location>
</feature>
<dbReference type="AlphaFoldDB" id="Q4S8N0"/>
<dbReference type="PANTHER" id="PTHR23281">
    <property type="entry name" value="MERLIN/MOESIN/EZRIN/RADIXIN"/>
    <property type="match status" value="1"/>
</dbReference>
<dbReference type="PRINTS" id="PR00661">
    <property type="entry name" value="ERMFAMILY"/>
</dbReference>
<dbReference type="InterPro" id="IPR011174">
    <property type="entry name" value="ERM"/>
</dbReference>
<dbReference type="InterPro" id="IPR008954">
    <property type="entry name" value="Moesin_tail_sf"/>
</dbReference>
<feature type="non-terminal residue" evidence="3">
    <location>
        <position position="1"/>
    </location>
</feature>
<reference evidence="3" key="2">
    <citation type="submission" date="2004-02" db="EMBL/GenBank/DDBJ databases">
        <authorList>
            <consortium name="Genoscope"/>
            <consortium name="Whitehead Institute Centre for Genome Research"/>
        </authorList>
    </citation>
    <scope>NUCLEOTIDE SEQUENCE</scope>
</reference>
<dbReference type="GO" id="GO:0003779">
    <property type="term" value="F:actin binding"/>
    <property type="evidence" value="ECO:0007669"/>
    <property type="project" value="InterPro"/>
</dbReference>